<dbReference type="AlphaFoldDB" id="A0A8C4SRC3"/>
<dbReference type="PROSITE" id="PS00290">
    <property type="entry name" value="IG_MHC"/>
    <property type="match status" value="1"/>
</dbReference>
<dbReference type="SMART" id="SM00407">
    <property type="entry name" value="IGc1"/>
    <property type="match status" value="1"/>
</dbReference>
<dbReference type="InterPro" id="IPR013783">
    <property type="entry name" value="Ig-like_fold"/>
</dbReference>
<reference evidence="3" key="1">
    <citation type="submission" date="2021-06" db="EMBL/GenBank/DDBJ databases">
        <authorList>
            <consortium name="Wellcome Sanger Institute Data Sharing"/>
        </authorList>
    </citation>
    <scope>NUCLEOTIDE SEQUENCE [LARGE SCALE GENOMIC DNA]</scope>
</reference>
<keyword evidence="4" id="KW-1185">Reference proteome</keyword>
<organism evidence="3 4">
    <name type="scientific">Erpetoichthys calabaricus</name>
    <name type="common">Rope fish</name>
    <name type="synonym">Calamoichthys calabaricus</name>
    <dbReference type="NCBI Taxonomy" id="27687"/>
    <lineage>
        <taxon>Eukaryota</taxon>
        <taxon>Metazoa</taxon>
        <taxon>Chordata</taxon>
        <taxon>Craniata</taxon>
        <taxon>Vertebrata</taxon>
        <taxon>Euteleostomi</taxon>
        <taxon>Actinopterygii</taxon>
        <taxon>Polypteriformes</taxon>
        <taxon>Polypteridae</taxon>
        <taxon>Erpetoichthys</taxon>
    </lineage>
</organism>
<evidence type="ECO:0000256" key="1">
    <source>
        <dbReference type="ARBA" id="ARBA00023319"/>
    </source>
</evidence>
<evidence type="ECO:0000313" key="3">
    <source>
        <dbReference type="Ensembl" id="ENSECRP00000020363.1"/>
    </source>
</evidence>
<dbReference type="InterPro" id="IPR050380">
    <property type="entry name" value="Immune_Resp_Modulators"/>
</dbReference>
<name>A0A8C4SRC3_ERPCA</name>
<proteinExistence type="predicted"/>
<dbReference type="Pfam" id="PF07654">
    <property type="entry name" value="C1-set"/>
    <property type="match status" value="1"/>
</dbReference>
<dbReference type="SUPFAM" id="SSF48726">
    <property type="entry name" value="Immunoglobulin"/>
    <property type="match status" value="1"/>
</dbReference>
<reference evidence="3" key="3">
    <citation type="submission" date="2025-09" db="UniProtKB">
        <authorList>
            <consortium name="Ensembl"/>
        </authorList>
    </citation>
    <scope>IDENTIFICATION</scope>
</reference>
<protein>
    <recommendedName>
        <fullName evidence="2">Ig-like domain-containing protein</fullName>
    </recommendedName>
</protein>
<evidence type="ECO:0000313" key="4">
    <source>
        <dbReference type="Proteomes" id="UP000694620"/>
    </source>
</evidence>
<dbReference type="CDD" id="cd00098">
    <property type="entry name" value="IgC1"/>
    <property type="match status" value="1"/>
</dbReference>
<feature type="domain" description="Ig-like" evidence="2">
    <location>
        <begin position="32"/>
        <end position="124"/>
    </location>
</feature>
<dbReference type="InterPro" id="IPR007110">
    <property type="entry name" value="Ig-like_dom"/>
</dbReference>
<evidence type="ECO:0000259" key="2">
    <source>
        <dbReference type="PROSITE" id="PS50835"/>
    </source>
</evidence>
<dbReference type="InterPro" id="IPR036179">
    <property type="entry name" value="Ig-like_dom_sf"/>
</dbReference>
<dbReference type="Gene3D" id="2.60.40.10">
    <property type="entry name" value="Immunoglobulins"/>
    <property type="match status" value="1"/>
</dbReference>
<dbReference type="InterPro" id="IPR003006">
    <property type="entry name" value="Ig/MHC_CS"/>
</dbReference>
<sequence>LLVGPRPLSPILTGSLAFPLTDRLSFCLQVTPQVFLLYSSEPQSSQAKLTCLATGFYPPDVNLTLKRKDETLKTEKLTSPSKWLLDGGTFGARTVSTFDVTVVRGNRELFICEVTHSSLDEPIRKYLLKPGG</sequence>
<dbReference type="Proteomes" id="UP000694620">
    <property type="component" value="Chromosome 12"/>
</dbReference>
<accession>A0A8C4SRC3</accession>
<dbReference type="PROSITE" id="PS50835">
    <property type="entry name" value="IG_LIKE"/>
    <property type="match status" value="1"/>
</dbReference>
<dbReference type="PANTHER" id="PTHR23411">
    <property type="entry name" value="TAPASIN"/>
    <property type="match status" value="1"/>
</dbReference>
<dbReference type="InterPro" id="IPR003597">
    <property type="entry name" value="Ig_C1-set"/>
</dbReference>
<reference evidence="3" key="2">
    <citation type="submission" date="2025-08" db="UniProtKB">
        <authorList>
            <consortium name="Ensembl"/>
        </authorList>
    </citation>
    <scope>IDENTIFICATION</scope>
</reference>
<keyword evidence="1" id="KW-0393">Immunoglobulin domain</keyword>
<dbReference type="Ensembl" id="ENSECRT00000020802.1">
    <property type="protein sequence ID" value="ENSECRP00000020363.1"/>
    <property type="gene ID" value="ENSECRG00000013680.1"/>
</dbReference>